<dbReference type="EMBL" id="AAWS01000053">
    <property type="protein sequence ID" value="EAY25183.1"/>
    <property type="molecule type" value="Genomic_DNA"/>
</dbReference>
<feature type="compositionally biased region" description="Basic and acidic residues" evidence="1">
    <location>
        <begin position="17"/>
        <end position="27"/>
    </location>
</feature>
<gene>
    <name evidence="2" type="ORF">M23134_06779</name>
</gene>
<dbReference type="InterPro" id="IPR036514">
    <property type="entry name" value="SGNH_hydro_sf"/>
</dbReference>
<dbReference type="CDD" id="cd00229">
    <property type="entry name" value="SGNH_hydrolase"/>
    <property type="match status" value="1"/>
</dbReference>
<dbReference type="AlphaFoldDB" id="A1ZWQ1"/>
<dbReference type="Proteomes" id="UP000004095">
    <property type="component" value="Unassembled WGS sequence"/>
</dbReference>
<accession>A1ZWQ1</accession>
<dbReference type="GO" id="GO:0016788">
    <property type="term" value="F:hydrolase activity, acting on ester bonds"/>
    <property type="evidence" value="ECO:0007669"/>
    <property type="project" value="UniProtKB-ARBA"/>
</dbReference>
<name>A1ZWQ1_MICM2</name>
<dbReference type="Gene3D" id="3.40.50.1110">
    <property type="entry name" value="SGNH hydrolase"/>
    <property type="match status" value="1"/>
</dbReference>
<evidence type="ECO:0000256" key="1">
    <source>
        <dbReference type="SAM" id="MobiDB-lite"/>
    </source>
</evidence>
<evidence type="ECO:0000313" key="3">
    <source>
        <dbReference type="Proteomes" id="UP000004095"/>
    </source>
</evidence>
<proteinExistence type="predicted"/>
<evidence type="ECO:0000313" key="2">
    <source>
        <dbReference type="EMBL" id="EAY25183.1"/>
    </source>
</evidence>
<dbReference type="SUPFAM" id="SSF52266">
    <property type="entry name" value="SGNH hydrolase"/>
    <property type="match status" value="1"/>
</dbReference>
<organism evidence="2 3">
    <name type="scientific">Microscilla marina ATCC 23134</name>
    <dbReference type="NCBI Taxonomy" id="313606"/>
    <lineage>
        <taxon>Bacteria</taxon>
        <taxon>Pseudomonadati</taxon>
        <taxon>Bacteroidota</taxon>
        <taxon>Cytophagia</taxon>
        <taxon>Cytophagales</taxon>
        <taxon>Microscillaceae</taxon>
        <taxon>Microscilla</taxon>
    </lineage>
</organism>
<feature type="region of interest" description="Disordered" evidence="1">
    <location>
        <begin position="17"/>
        <end position="52"/>
    </location>
</feature>
<evidence type="ECO:0008006" key="4">
    <source>
        <dbReference type="Google" id="ProtNLM"/>
    </source>
</evidence>
<sequence length="245" mass="27213">MGGWFILLAVWSCEEPASRHNHDEKTKQARAALNKSAAMPAQVTQPAKTPQKAVEQTKVNRQAQHILLIGDSMAGAAGLEYGFRKYAAYNGHRLTVVSQASSHTAGWSTSKQLKTAIAIHKPTYVIVVLGANELFVQDIPQRKEYIKDIIKQAGDTPVIWAGPPNWRKDTGINEAILAVVGKDRFFPSENVKITRQSDGIHPNLRGSVAWSDALSKWIMTESKHKIRLENPAIARRKSSKKIFKK</sequence>
<comment type="caution">
    <text evidence="2">The sequence shown here is derived from an EMBL/GenBank/DDBJ whole genome shotgun (WGS) entry which is preliminary data.</text>
</comment>
<protein>
    <recommendedName>
        <fullName evidence="4">SGNH/GDSL hydrolase family protein</fullName>
    </recommendedName>
</protein>
<dbReference type="eggNOG" id="COG2755">
    <property type="taxonomic scope" value="Bacteria"/>
</dbReference>
<reference evidence="2 3" key="1">
    <citation type="submission" date="2007-01" db="EMBL/GenBank/DDBJ databases">
        <authorList>
            <person name="Haygood M."/>
            <person name="Podell S."/>
            <person name="Anderson C."/>
            <person name="Hopkinson B."/>
            <person name="Roe K."/>
            <person name="Barbeau K."/>
            <person name="Gaasterland T."/>
            <person name="Ferriera S."/>
            <person name="Johnson J."/>
            <person name="Kravitz S."/>
            <person name="Beeson K."/>
            <person name="Sutton G."/>
            <person name="Rogers Y.-H."/>
            <person name="Friedman R."/>
            <person name="Frazier M."/>
            <person name="Venter J.C."/>
        </authorList>
    </citation>
    <scope>NUCLEOTIDE SEQUENCE [LARGE SCALE GENOMIC DNA]</scope>
    <source>
        <strain evidence="2 3">ATCC 23134</strain>
    </source>
</reference>
<keyword evidence="3" id="KW-1185">Reference proteome</keyword>